<evidence type="ECO:0000256" key="5">
    <source>
        <dbReference type="ARBA" id="ARBA00022491"/>
    </source>
</evidence>
<evidence type="ECO:0000256" key="10">
    <source>
        <dbReference type="ARBA" id="ARBA00023163"/>
    </source>
</evidence>
<evidence type="ECO:0000256" key="8">
    <source>
        <dbReference type="ARBA" id="ARBA00023015"/>
    </source>
</evidence>
<evidence type="ECO:0000256" key="4">
    <source>
        <dbReference type="ARBA" id="ARBA00022490"/>
    </source>
</evidence>
<evidence type="ECO:0000256" key="1">
    <source>
        <dbReference type="ARBA" id="ARBA00004496"/>
    </source>
</evidence>
<dbReference type="CDD" id="cd07153">
    <property type="entry name" value="Fur_like"/>
    <property type="match status" value="1"/>
</dbReference>
<dbReference type="GO" id="GO:0008270">
    <property type="term" value="F:zinc ion binding"/>
    <property type="evidence" value="ECO:0007669"/>
    <property type="project" value="TreeGrafter"/>
</dbReference>
<dbReference type="GO" id="GO:0000976">
    <property type="term" value="F:transcription cis-regulatory region binding"/>
    <property type="evidence" value="ECO:0007669"/>
    <property type="project" value="TreeGrafter"/>
</dbReference>
<comment type="subunit">
    <text evidence="3">Homodimer.</text>
</comment>
<evidence type="ECO:0000256" key="6">
    <source>
        <dbReference type="ARBA" id="ARBA00022723"/>
    </source>
</evidence>
<organism evidence="11">
    <name type="scientific">marine sediment metagenome</name>
    <dbReference type="NCBI Taxonomy" id="412755"/>
    <lineage>
        <taxon>unclassified sequences</taxon>
        <taxon>metagenomes</taxon>
        <taxon>ecological metagenomes</taxon>
    </lineage>
</organism>
<reference evidence="11" key="1">
    <citation type="journal article" date="2014" name="Front. Microbiol.">
        <title>High frequency of phylogenetically diverse reductive dehalogenase-homologous genes in deep subseafloor sedimentary metagenomes.</title>
        <authorList>
            <person name="Kawai M."/>
            <person name="Futagami T."/>
            <person name="Toyoda A."/>
            <person name="Takaki Y."/>
            <person name="Nishi S."/>
            <person name="Hori S."/>
            <person name="Arai W."/>
            <person name="Tsubouchi T."/>
            <person name="Morono Y."/>
            <person name="Uchiyama I."/>
            <person name="Ito T."/>
            <person name="Fujiyama A."/>
            <person name="Inagaki F."/>
            <person name="Takami H."/>
        </authorList>
    </citation>
    <scope>NUCLEOTIDE SEQUENCE</scope>
    <source>
        <strain evidence="11">Expedition CK06-06</strain>
    </source>
</reference>
<dbReference type="PANTHER" id="PTHR33202:SF2">
    <property type="entry name" value="FERRIC UPTAKE REGULATION PROTEIN"/>
    <property type="match status" value="1"/>
</dbReference>
<evidence type="ECO:0000313" key="11">
    <source>
        <dbReference type="EMBL" id="GAI94303.1"/>
    </source>
</evidence>
<dbReference type="Gene3D" id="3.30.1490.190">
    <property type="match status" value="1"/>
</dbReference>
<keyword evidence="5" id="KW-0678">Repressor</keyword>
<evidence type="ECO:0000256" key="7">
    <source>
        <dbReference type="ARBA" id="ARBA00022833"/>
    </source>
</evidence>
<dbReference type="GO" id="GO:1900376">
    <property type="term" value="P:regulation of secondary metabolite biosynthetic process"/>
    <property type="evidence" value="ECO:0007669"/>
    <property type="project" value="TreeGrafter"/>
</dbReference>
<feature type="non-terminal residue" evidence="11">
    <location>
        <position position="1"/>
    </location>
</feature>
<dbReference type="GO" id="GO:0005829">
    <property type="term" value="C:cytosol"/>
    <property type="evidence" value="ECO:0007669"/>
    <property type="project" value="TreeGrafter"/>
</dbReference>
<protein>
    <recommendedName>
        <fullName evidence="12">Transcriptional repressor</fullName>
    </recommendedName>
</protein>
<dbReference type="InterPro" id="IPR043135">
    <property type="entry name" value="Fur_C"/>
</dbReference>
<keyword evidence="9" id="KW-0238">DNA-binding</keyword>
<keyword evidence="7" id="KW-0862">Zinc</keyword>
<dbReference type="AlphaFoldDB" id="X1SMX9"/>
<comment type="caution">
    <text evidence="11">The sequence shown here is derived from an EMBL/GenBank/DDBJ whole genome shotgun (WGS) entry which is preliminary data.</text>
</comment>
<gene>
    <name evidence="11" type="ORF">S12H4_34870</name>
</gene>
<keyword evidence="10" id="KW-0804">Transcription</keyword>
<keyword evidence="6" id="KW-0479">Metal-binding</keyword>
<name>X1SMX9_9ZZZZ</name>
<evidence type="ECO:0000256" key="2">
    <source>
        <dbReference type="ARBA" id="ARBA00007957"/>
    </source>
</evidence>
<dbReference type="InterPro" id="IPR036388">
    <property type="entry name" value="WH-like_DNA-bd_sf"/>
</dbReference>
<evidence type="ECO:0008006" key="12">
    <source>
        <dbReference type="Google" id="ProtNLM"/>
    </source>
</evidence>
<sequence length="147" mass="17369">DITEQHTNRFKQALKKEDMRLTKQRMAILEDVLRSAEHRECDDIYLSLKTKGVSVSRATIYRTMDILEAIGFVRKMDIGDGRARYENKISQSHHDHIICIECGRILEFVDEEIERRQEEWCREHGFNLVHHVHQLHGICQACQRKLA</sequence>
<dbReference type="EMBL" id="BARW01020669">
    <property type="protein sequence ID" value="GAI94303.1"/>
    <property type="molecule type" value="Genomic_DNA"/>
</dbReference>
<dbReference type="GO" id="GO:0045892">
    <property type="term" value="P:negative regulation of DNA-templated transcription"/>
    <property type="evidence" value="ECO:0007669"/>
    <property type="project" value="TreeGrafter"/>
</dbReference>
<dbReference type="InterPro" id="IPR036390">
    <property type="entry name" value="WH_DNA-bd_sf"/>
</dbReference>
<keyword evidence="8" id="KW-0805">Transcription regulation</keyword>
<dbReference type="Gene3D" id="1.10.10.10">
    <property type="entry name" value="Winged helix-like DNA-binding domain superfamily/Winged helix DNA-binding domain"/>
    <property type="match status" value="1"/>
</dbReference>
<dbReference type="PANTHER" id="PTHR33202">
    <property type="entry name" value="ZINC UPTAKE REGULATION PROTEIN"/>
    <property type="match status" value="1"/>
</dbReference>
<keyword evidence="4" id="KW-0963">Cytoplasm</keyword>
<comment type="similarity">
    <text evidence="2">Belongs to the Fur family.</text>
</comment>
<proteinExistence type="inferred from homology"/>
<dbReference type="SUPFAM" id="SSF46785">
    <property type="entry name" value="Winged helix' DNA-binding domain"/>
    <property type="match status" value="1"/>
</dbReference>
<comment type="subcellular location">
    <subcellularLocation>
        <location evidence="1">Cytoplasm</location>
    </subcellularLocation>
</comment>
<dbReference type="GO" id="GO:0003700">
    <property type="term" value="F:DNA-binding transcription factor activity"/>
    <property type="evidence" value="ECO:0007669"/>
    <property type="project" value="InterPro"/>
</dbReference>
<evidence type="ECO:0000256" key="9">
    <source>
        <dbReference type="ARBA" id="ARBA00023125"/>
    </source>
</evidence>
<dbReference type="InterPro" id="IPR002481">
    <property type="entry name" value="FUR"/>
</dbReference>
<evidence type="ECO:0000256" key="3">
    <source>
        <dbReference type="ARBA" id="ARBA00011738"/>
    </source>
</evidence>
<accession>X1SMX9</accession>
<dbReference type="Pfam" id="PF01475">
    <property type="entry name" value="FUR"/>
    <property type="match status" value="1"/>
</dbReference>